<reference evidence="4 5" key="1">
    <citation type="journal article" date="2015" name="Nature">
        <title>rRNA introns, odd ribosomes, and small enigmatic genomes across a large radiation of phyla.</title>
        <authorList>
            <person name="Brown C.T."/>
            <person name="Hug L.A."/>
            <person name="Thomas B.C."/>
            <person name="Sharon I."/>
            <person name="Castelle C.J."/>
            <person name="Singh A."/>
            <person name="Wilkins M.J."/>
            <person name="Williams K.H."/>
            <person name="Banfield J.F."/>
        </authorList>
    </citation>
    <scope>NUCLEOTIDE SEQUENCE [LARGE SCALE GENOMIC DNA]</scope>
</reference>
<sequence>MTKLTEQLKNIKVEPSLEWQTRTRNFLLSEIRKTARQLPNQIISEQRGRVSLGLKISNQKIQAAWQTEQSGWVVNFINSFRVMRLAWRPASIVALAAIFVLGGSGILTVAARQAVPGEKLFAVKRAWEKINDYMVTDAAHKTELASAVLETRVNDLQKVLEQESRLVAVEQNTGEDKTVIAAVGEVKKQIKEVNDKFEAMKDKDKENGQKMAATALALNEKIRTYKEDLKAAKDQVADSETNKELDEALNKVEDINSEVLSVLVDKHSKGELAVAEDDLAMRVQEHLKQAEVKIDEAAGALQEVTKDENEALAVKVDEAKEVIKKANEALDKNEYSLVLTLTKDSNKILEMIFGSIYELKRDDGAVKGAATEAAAGEDAVIPAVVETKTSTTTDSGDKLLPDAEKTGTEEVEKKEEAKEIKEFQVNILQ</sequence>
<feature type="coiled-coil region" evidence="1">
    <location>
        <begin position="183"/>
        <end position="258"/>
    </location>
</feature>
<evidence type="ECO:0000256" key="2">
    <source>
        <dbReference type="SAM" id="MobiDB-lite"/>
    </source>
</evidence>
<feature type="transmembrane region" description="Helical" evidence="3">
    <location>
        <begin position="90"/>
        <end position="111"/>
    </location>
</feature>
<evidence type="ECO:0008006" key="6">
    <source>
        <dbReference type="Google" id="ProtNLM"/>
    </source>
</evidence>
<evidence type="ECO:0000313" key="4">
    <source>
        <dbReference type="EMBL" id="KKS39853.1"/>
    </source>
</evidence>
<evidence type="ECO:0000256" key="3">
    <source>
        <dbReference type="SAM" id="Phobius"/>
    </source>
</evidence>
<accession>A0A0G1BQU6</accession>
<keyword evidence="3" id="KW-0812">Transmembrane</keyword>
<proteinExistence type="predicted"/>
<feature type="compositionally biased region" description="Basic and acidic residues" evidence="2">
    <location>
        <begin position="395"/>
        <end position="414"/>
    </location>
</feature>
<protein>
    <recommendedName>
        <fullName evidence="6">DUF5667 domain-containing protein</fullName>
    </recommendedName>
</protein>
<name>A0A0G1BQU6_9BACT</name>
<keyword evidence="3" id="KW-1133">Transmembrane helix</keyword>
<feature type="coiled-coil region" evidence="1">
    <location>
        <begin position="287"/>
        <end position="329"/>
    </location>
</feature>
<comment type="caution">
    <text evidence="4">The sequence shown here is derived from an EMBL/GenBank/DDBJ whole genome shotgun (WGS) entry which is preliminary data.</text>
</comment>
<keyword evidence="1" id="KW-0175">Coiled coil</keyword>
<dbReference type="EMBL" id="LCCW01000053">
    <property type="protein sequence ID" value="KKS39853.1"/>
    <property type="molecule type" value="Genomic_DNA"/>
</dbReference>
<organism evidence="4 5">
    <name type="scientific">Candidatus Kuenenbacteria bacterium GW2011_GWA2_42_15</name>
    <dbReference type="NCBI Taxonomy" id="1618677"/>
    <lineage>
        <taxon>Bacteria</taxon>
        <taxon>Candidatus Kueneniibacteriota</taxon>
    </lineage>
</organism>
<evidence type="ECO:0000313" key="5">
    <source>
        <dbReference type="Proteomes" id="UP000034516"/>
    </source>
</evidence>
<gene>
    <name evidence="4" type="ORF">UV02_C0053G0003</name>
</gene>
<evidence type="ECO:0000256" key="1">
    <source>
        <dbReference type="SAM" id="Coils"/>
    </source>
</evidence>
<dbReference type="AlphaFoldDB" id="A0A0G1BQU6"/>
<dbReference type="Proteomes" id="UP000034516">
    <property type="component" value="Unassembled WGS sequence"/>
</dbReference>
<feature type="region of interest" description="Disordered" evidence="2">
    <location>
        <begin position="387"/>
        <end position="414"/>
    </location>
</feature>
<keyword evidence="3" id="KW-0472">Membrane</keyword>